<name>A0A2S7T6V2_9FLAO</name>
<evidence type="ECO:0000313" key="1">
    <source>
        <dbReference type="EMBL" id="PQJ15659.1"/>
    </source>
</evidence>
<dbReference type="EMBL" id="MQVX01000001">
    <property type="protein sequence ID" value="PQJ15659.1"/>
    <property type="molecule type" value="Genomic_DNA"/>
</dbReference>
<comment type="caution">
    <text evidence="1">The sequence shown here is derived from an EMBL/GenBank/DDBJ whole genome shotgun (WGS) entry which is preliminary data.</text>
</comment>
<dbReference type="OrthoDB" id="1158385at2"/>
<sequence length="249" mass="28201">MLKQWHWAGQYLATAAISFLEANEDDSHTNLGLDESGRYLSTHPLGTAGKFVLDLAQGSLFLENRAENLLALPGKTHEDIVQSLKHFFQENGLGDYGYDLHYDLPYEQGNAPFLWSDDTAMQAMRVQAHRLLEDCSRELGFCQVPRIWPHHFDSGVFGPSEHHSTLYFGMGLAVPDTLSEQHYYYLSAYQQGQLLSAPQESKLATGQWVEDEFEGAILRIDKESLPTDEEILNFYRSATQGYIQDFSAD</sequence>
<gene>
    <name evidence="1" type="ORF">BST99_07890</name>
</gene>
<keyword evidence="2" id="KW-1185">Reference proteome</keyword>
<dbReference type="AlphaFoldDB" id="A0A2S7T6V2"/>
<protein>
    <submittedName>
        <fullName evidence="1">Uncharacterized protein</fullName>
    </submittedName>
</protein>
<reference evidence="2" key="1">
    <citation type="submission" date="2016-11" db="EMBL/GenBank/DDBJ databases">
        <title>Trade-off between light-utilization and light-protection in marine flavobacteria.</title>
        <authorList>
            <person name="Kumagai Y."/>
            <person name="Yoshizawa S."/>
            <person name="Kogure K."/>
        </authorList>
    </citation>
    <scope>NUCLEOTIDE SEQUENCE [LARGE SCALE GENOMIC DNA]</scope>
    <source>
        <strain evidence="2">SG-18</strain>
    </source>
</reference>
<dbReference type="RefSeq" id="WP_105001308.1">
    <property type="nucleotide sequence ID" value="NZ_MQVX01000001.1"/>
</dbReference>
<proteinExistence type="predicted"/>
<dbReference type="Proteomes" id="UP000239366">
    <property type="component" value="Unassembled WGS sequence"/>
</dbReference>
<evidence type="ECO:0000313" key="2">
    <source>
        <dbReference type="Proteomes" id="UP000239366"/>
    </source>
</evidence>
<accession>A0A2S7T6V2</accession>
<organism evidence="1 2">
    <name type="scientific">Aureicoccus marinus</name>
    <dbReference type="NCBI Taxonomy" id="754435"/>
    <lineage>
        <taxon>Bacteria</taxon>
        <taxon>Pseudomonadati</taxon>
        <taxon>Bacteroidota</taxon>
        <taxon>Flavobacteriia</taxon>
        <taxon>Flavobacteriales</taxon>
        <taxon>Flavobacteriaceae</taxon>
        <taxon>Aureicoccus</taxon>
    </lineage>
</organism>